<evidence type="ECO:0000313" key="2">
    <source>
        <dbReference type="Proteomes" id="UP000320523"/>
    </source>
</evidence>
<organism evidence="1 2">
    <name type="scientific">Microcystis wesenbergii Mw_QC_S_20081001_S30D</name>
    <dbReference type="NCBI Taxonomy" id="2486245"/>
    <lineage>
        <taxon>Bacteria</taxon>
        <taxon>Bacillati</taxon>
        <taxon>Cyanobacteriota</taxon>
        <taxon>Cyanophyceae</taxon>
        <taxon>Oscillatoriophycideae</taxon>
        <taxon>Chroococcales</taxon>
        <taxon>Microcystaceae</taxon>
        <taxon>Microcystis</taxon>
    </lineage>
</organism>
<reference evidence="1 2" key="1">
    <citation type="submission" date="2019-01" db="EMBL/GenBank/DDBJ databases">
        <title>Coherence of Microcystis species and biogeography revealed through population genomics.</title>
        <authorList>
            <person name="Perez-Carrascal O.M."/>
            <person name="Terrat Y."/>
            <person name="Giani A."/>
            <person name="Fortin N."/>
            <person name="Tromas N."/>
            <person name="Shapiro B.J."/>
        </authorList>
    </citation>
    <scope>NUCLEOTIDE SEQUENCE [LARGE SCALE GENOMIC DNA]</scope>
    <source>
        <strain evidence="1">Mw_QC_S_20081001_S30D</strain>
    </source>
</reference>
<gene>
    <name evidence="1" type="ORF">EWV75_09340</name>
</gene>
<proteinExistence type="predicted"/>
<sequence>MKDNYDFSHSIPNPYIGKLPKKVTIQLEDNVLNYFTELAEETGISSQKLIALYLEDCVYQKRKPVIEWLSIDHQ</sequence>
<dbReference type="InterPro" id="IPR013321">
    <property type="entry name" value="Arc_rbn_hlx_hlx"/>
</dbReference>
<dbReference type="Proteomes" id="UP000320523">
    <property type="component" value="Unassembled WGS sequence"/>
</dbReference>
<dbReference type="EMBL" id="SFAT01000099">
    <property type="protein sequence ID" value="TRU97257.1"/>
    <property type="molecule type" value="Genomic_DNA"/>
</dbReference>
<comment type="caution">
    <text evidence="1">The sequence shown here is derived from an EMBL/GenBank/DDBJ whole genome shotgun (WGS) entry which is preliminary data.</text>
</comment>
<accession>A0A552JNA1</accession>
<dbReference type="Gene3D" id="1.10.1220.10">
    <property type="entry name" value="Met repressor-like"/>
    <property type="match status" value="1"/>
</dbReference>
<evidence type="ECO:0000313" key="1">
    <source>
        <dbReference type="EMBL" id="TRU97257.1"/>
    </source>
</evidence>
<dbReference type="GO" id="GO:0006355">
    <property type="term" value="P:regulation of DNA-templated transcription"/>
    <property type="evidence" value="ECO:0007669"/>
    <property type="project" value="InterPro"/>
</dbReference>
<dbReference type="AlphaFoldDB" id="A0A552JNA1"/>
<name>A0A552JNA1_9CHRO</name>
<protein>
    <submittedName>
        <fullName evidence="1">Antitoxin</fullName>
    </submittedName>
</protein>